<gene>
    <name evidence="1" type="ORF">NUW58_g5687</name>
</gene>
<keyword evidence="2" id="KW-1185">Reference proteome</keyword>
<name>A0ACC1P2N0_9PEZI</name>
<evidence type="ECO:0000313" key="1">
    <source>
        <dbReference type="EMBL" id="KAJ2985156.1"/>
    </source>
</evidence>
<evidence type="ECO:0000313" key="2">
    <source>
        <dbReference type="Proteomes" id="UP001143856"/>
    </source>
</evidence>
<accession>A0ACC1P2N0</accession>
<sequence>MSQVTGQNMVAAGEVTVETNNFYRVQEYFDASGDLRNKETRFEIECQICLVKNLGIVNPRHEQPTLESHEDFIVLPRCGHAFGYRCIADWVYASKRAGLFPSCPTCRISIGCPWRHKIPAGVYGFPRRLVENQARDILAIRALILKWSCADCVRERQELAERAARQLPAQRILEQPQQIAGGEFIAPQRLEEPPQAEIAAQPQREIQEFQRQIEDGQIIAIRLDPSIVPNGVYYTYNPNAQRAGRG</sequence>
<dbReference type="EMBL" id="JAPDGR010001154">
    <property type="protein sequence ID" value="KAJ2985156.1"/>
    <property type="molecule type" value="Genomic_DNA"/>
</dbReference>
<dbReference type="Proteomes" id="UP001143856">
    <property type="component" value="Unassembled WGS sequence"/>
</dbReference>
<organism evidence="1 2">
    <name type="scientific">Xylaria curta</name>
    <dbReference type="NCBI Taxonomy" id="42375"/>
    <lineage>
        <taxon>Eukaryota</taxon>
        <taxon>Fungi</taxon>
        <taxon>Dikarya</taxon>
        <taxon>Ascomycota</taxon>
        <taxon>Pezizomycotina</taxon>
        <taxon>Sordariomycetes</taxon>
        <taxon>Xylariomycetidae</taxon>
        <taxon>Xylariales</taxon>
        <taxon>Xylariaceae</taxon>
        <taxon>Xylaria</taxon>
    </lineage>
</organism>
<comment type="caution">
    <text evidence="1">The sequence shown here is derived from an EMBL/GenBank/DDBJ whole genome shotgun (WGS) entry which is preliminary data.</text>
</comment>
<proteinExistence type="predicted"/>
<reference evidence="1" key="1">
    <citation type="submission" date="2022-10" db="EMBL/GenBank/DDBJ databases">
        <title>Genome Sequence of Xylaria curta.</title>
        <authorList>
            <person name="Buettner E."/>
        </authorList>
    </citation>
    <scope>NUCLEOTIDE SEQUENCE</scope>
    <source>
        <strain evidence="1">Babe10</strain>
    </source>
</reference>
<protein>
    <submittedName>
        <fullName evidence="1">Uncharacterized protein</fullName>
    </submittedName>
</protein>